<gene>
    <name evidence="3" type="ORF">POCTA_138.1.T0840017</name>
</gene>
<comment type="caution">
    <text evidence="3">The sequence shown here is derived from an EMBL/GenBank/DDBJ whole genome shotgun (WGS) entry which is preliminary data.</text>
</comment>
<reference evidence="3" key="1">
    <citation type="submission" date="2021-01" db="EMBL/GenBank/DDBJ databases">
        <authorList>
            <consortium name="Genoscope - CEA"/>
            <person name="William W."/>
        </authorList>
    </citation>
    <scope>NUCLEOTIDE SEQUENCE</scope>
</reference>
<keyword evidence="4" id="KW-1185">Reference proteome</keyword>
<protein>
    <recommendedName>
        <fullName evidence="2">Beta/gamma crystallin 'Greek key' domain-containing protein</fullName>
    </recommendedName>
</protein>
<dbReference type="GO" id="GO:0030246">
    <property type="term" value="F:carbohydrate binding"/>
    <property type="evidence" value="ECO:0007669"/>
    <property type="project" value="InterPro"/>
</dbReference>
<evidence type="ECO:0000259" key="2">
    <source>
        <dbReference type="SMART" id="SM00247"/>
    </source>
</evidence>
<organism evidence="3 4">
    <name type="scientific">Paramecium octaurelia</name>
    <dbReference type="NCBI Taxonomy" id="43137"/>
    <lineage>
        <taxon>Eukaryota</taxon>
        <taxon>Sar</taxon>
        <taxon>Alveolata</taxon>
        <taxon>Ciliophora</taxon>
        <taxon>Intramacronucleata</taxon>
        <taxon>Oligohymenophorea</taxon>
        <taxon>Peniculida</taxon>
        <taxon>Parameciidae</taxon>
        <taxon>Paramecium</taxon>
    </lineage>
</organism>
<dbReference type="OrthoDB" id="306785at2759"/>
<keyword evidence="1" id="KW-0732">Signal</keyword>
<evidence type="ECO:0000256" key="1">
    <source>
        <dbReference type="SAM" id="SignalP"/>
    </source>
</evidence>
<feature type="signal peptide" evidence="1">
    <location>
        <begin position="1"/>
        <end position="23"/>
    </location>
</feature>
<feature type="domain" description="Beta/gamma crystallin 'Greek key'" evidence="2">
    <location>
        <begin position="316"/>
        <end position="400"/>
    </location>
</feature>
<dbReference type="AlphaFoldDB" id="A0A8S1W401"/>
<evidence type="ECO:0000313" key="3">
    <source>
        <dbReference type="EMBL" id="CAD8184714.1"/>
    </source>
</evidence>
<sequence>MRGIVLITLFTLILNFRMPQYDTGNIVIVTSYTGHILEAQSAVPRQIVHDIQFSIVFEIAPQIFIQSSLLDWSIGTPNGYIERASFITTKGFKIHGIAVTPSPVYSLYVYWLAVNDDRIQVITFDTWDVKELKTGTGQREVPFELVHTLKDATQGIISVTGIKHLAYNPIVELSIDIITSESVKVSAKSYSLSQLEYLRFNILLGTDQSLWTTSKLSLINGPTHPFVSRSPSAYHLYMKFDLPNLYYNYEQIPLVAFRGYDCDNRVNLRLLYKDVAINTQLQFTLATWSDSVVYSVFYQAGIYLFDSNHKIFDENCAELFSECNFQGFSLKVCNKISNLLNKGWSQLVKSVTVPKQKKLLLFQYTNFEGEQSAIIQNQKCMEANVQSVNFNPTVSFIKILFLNSNGGVGVAFYSECYYQGASFSIIKGQQAKLSSKIPFEIKSIDIPANVIVKLKDAYFFGAEVKEFSSSQNCINTYKFPKYIYPN</sequence>
<proteinExistence type="predicted"/>
<accession>A0A8S1W401</accession>
<dbReference type="InterPro" id="IPR001064">
    <property type="entry name" value="Beta/gamma_crystallin"/>
</dbReference>
<dbReference type="Proteomes" id="UP000683925">
    <property type="component" value="Unassembled WGS sequence"/>
</dbReference>
<dbReference type="SMART" id="SM00247">
    <property type="entry name" value="XTALbg"/>
    <property type="match status" value="1"/>
</dbReference>
<feature type="chain" id="PRO_5035793841" description="Beta/gamma crystallin 'Greek key' domain-containing protein" evidence="1">
    <location>
        <begin position="24"/>
        <end position="486"/>
    </location>
</feature>
<dbReference type="EMBL" id="CAJJDP010000083">
    <property type="protein sequence ID" value="CAD8184714.1"/>
    <property type="molecule type" value="Genomic_DNA"/>
</dbReference>
<dbReference type="Pfam" id="PF09458">
    <property type="entry name" value="H_lectin"/>
    <property type="match status" value="1"/>
</dbReference>
<name>A0A8S1W401_PAROT</name>
<dbReference type="GO" id="GO:0007155">
    <property type="term" value="P:cell adhesion"/>
    <property type="evidence" value="ECO:0007669"/>
    <property type="project" value="InterPro"/>
</dbReference>
<dbReference type="OMA" id="FEIAPQI"/>
<evidence type="ECO:0000313" key="4">
    <source>
        <dbReference type="Proteomes" id="UP000683925"/>
    </source>
</evidence>
<dbReference type="InterPro" id="IPR019019">
    <property type="entry name" value="H-type_lectin_domain"/>
</dbReference>